<dbReference type="InterPro" id="IPR021683">
    <property type="entry name" value="DUF3267"/>
</dbReference>
<name>A0ABZ0S3L2_9BACI</name>
<gene>
    <name evidence="2" type="ORF">R6U77_09610</name>
</gene>
<protein>
    <submittedName>
        <fullName evidence="2">DUF3267 domain-containing protein</fullName>
    </submittedName>
</protein>
<dbReference type="RefSeq" id="WP_293926495.1">
    <property type="nucleotide sequence ID" value="NZ_CP137624.1"/>
</dbReference>
<organism evidence="2 3">
    <name type="scientific">Lysinibacillus louembei</name>
    <dbReference type="NCBI Taxonomy" id="1470088"/>
    <lineage>
        <taxon>Bacteria</taxon>
        <taxon>Bacillati</taxon>
        <taxon>Bacillota</taxon>
        <taxon>Bacilli</taxon>
        <taxon>Bacillales</taxon>
        <taxon>Bacillaceae</taxon>
        <taxon>Lysinibacillus</taxon>
    </lineage>
</organism>
<evidence type="ECO:0000313" key="3">
    <source>
        <dbReference type="Proteomes" id="UP001322664"/>
    </source>
</evidence>
<accession>A0ABZ0S3L2</accession>
<keyword evidence="1" id="KW-0812">Transmembrane</keyword>
<feature type="transmembrane region" description="Helical" evidence="1">
    <location>
        <begin position="15"/>
        <end position="37"/>
    </location>
</feature>
<feature type="transmembrane region" description="Helical" evidence="1">
    <location>
        <begin position="106"/>
        <end position="126"/>
    </location>
</feature>
<dbReference type="Pfam" id="PF11667">
    <property type="entry name" value="DUF3267"/>
    <property type="match status" value="1"/>
</dbReference>
<proteinExistence type="predicted"/>
<feature type="transmembrane region" description="Helical" evidence="1">
    <location>
        <begin position="49"/>
        <end position="72"/>
    </location>
</feature>
<keyword evidence="1" id="KW-1133">Transmembrane helix</keyword>
<evidence type="ECO:0000313" key="2">
    <source>
        <dbReference type="EMBL" id="WPK13880.1"/>
    </source>
</evidence>
<keyword evidence="3" id="KW-1185">Reference proteome</keyword>
<reference evidence="2 3" key="1">
    <citation type="submission" date="2023-09" db="EMBL/GenBank/DDBJ databases">
        <authorList>
            <person name="Page C.A."/>
            <person name="Perez-Diaz I.M."/>
        </authorList>
    </citation>
    <scope>NUCLEOTIDE SEQUENCE [LARGE SCALE GENOMIC DNA]</scope>
    <source>
        <strain evidence="2 3">Ll15</strain>
    </source>
</reference>
<dbReference type="EMBL" id="CP137624">
    <property type="protein sequence ID" value="WPK13880.1"/>
    <property type="molecule type" value="Genomic_DNA"/>
</dbReference>
<sequence length="180" mass="21043">MHCWKTINVASEYGILRLTLLAVLTFVAVFCSSYVLTSLQLRAPHTDRYMLLFFIAFLLLYPLHKAFHYIPLFDYRGKMKFRWKKIFRFVPILRMRLLEPISKKRYIFALLAPFLLLNSLFLAIAIFFPLYSHYACLLLGFHSSICLIDLINAKHLLRAPANALIEETPRGYEILIPSVL</sequence>
<keyword evidence="1" id="KW-0472">Membrane</keyword>
<evidence type="ECO:0000256" key="1">
    <source>
        <dbReference type="SAM" id="Phobius"/>
    </source>
</evidence>
<dbReference type="Proteomes" id="UP001322664">
    <property type="component" value="Chromosome"/>
</dbReference>